<gene>
    <name evidence="3" type="ORF">YALI1_B16944g</name>
</gene>
<feature type="region of interest" description="Disordered" evidence="2">
    <location>
        <begin position="348"/>
        <end position="371"/>
    </location>
</feature>
<dbReference type="AlphaFoldDB" id="A0A1H6PV96"/>
<dbReference type="CDD" id="cd24139">
    <property type="entry name" value="SIP5-like"/>
    <property type="match status" value="1"/>
</dbReference>
<evidence type="ECO:0000313" key="4">
    <source>
        <dbReference type="Proteomes" id="UP000182444"/>
    </source>
</evidence>
<dbReference type="VEuPathDB" id="FungiDB:YALI1_B16944g"/>
<dbReference type="eggNOG" id="KOG2789">
    <property type="taxonomic scope" value="Eukaryota"/>
</dbReference>
<feature type="region of interest" description="Disordered" evidence="2">
    <location>
        <begin position="112"/>
        <end position="172"/>
    </location>
</feature>
<evidence type="ECO:0000256" key="2">
    <source>
        <dbReference type="SAM" id="MobiDB-lite"/>
    </source>
</evidence>
<dbReference type="GO" id="GO:0005737">
    <property type="term" value="C:cytoplasm"/>
    <property type="evidence" value="ECO:0007669"/>
    <property type="project" value="TreeGrafter"/>
</dbReference>
<feature type="compositionally biased region" description="Polar residues" evidence="2">
    <location>
        <begin position="136"/>
        <end position="146"/>
    </location>
</feature>
<comment type="similarity">
    <text evidence="1">Belongs to the SIP5 family.</text>
</comment>
<dbReference type="RefSeq" id="XP_500814.3">
    <property type="nucleotide sequence ID" value="XM_500814.3"/>
</dbReference>
<name>A0A1H6PV96_YARLL</name>
<feature type="compositionally biased region" description="Basic and acidic residues" evidence="2">
    <location>
        <begin position="486"/>
        <end position="497"/>
    </location>
</feature>
<feature type="compositionally biased region" description="Basic and acidic residues" evidence="2">
    <location>
        <begin position="34"/>
        <end position="44"/>
    </location>
</feature>
<feature type="compositionally biased region" description="Low complexity" evidence="2">
    <location>
        <begin position="112"/>
        <end position="135"/>
    </location>
</feature>
<dbReference type="Proteomes" id="UP000182444">
    <property type="component" value="Chromosome 1B"/>
</dbReference>
<dbReference type="GeneID" id="2906722"/>
<dbReference type="PANTHER" id="PTHR31315:SF1">
    <property type="entry name" value="PROTEIN SIP5"/>
    <property type="match status" value="1"/>
</dbReference>
<feature type="compositionally biased region" description="Basic and acidic residues" evidence="2">
    <location>
        <begin position="17"/>
        <end position="27"/>
    </location>
</feature>
<feature type="compositionally biased region" description="Polar residues" evidence="2">
    <location>
        <begin position="185"/>
        <end position="194"/>
    </location>
</feature>
<protein>
    <recommendedName>
        <fullName evidence="5">Protein SIP5</fullName>
    </recommendedName>
</protein>
<feature type="region of interest" description="Disordered" evidence="2">
    <location>
        <begin position="438"/>
        <end position="497"/>
    </location>
</feature>
<dbReference type="KEGG" id="yli:2906722"/>
<reference evidence="3 4" key="1">
    <citation type="journal article" date="2016" name="PLoS ONE">
        <title>Sequence Assembly of Yarrowia lipolytica Strain W29/CLIB89 Shows Transposable Element Diversity.</title>
        <authorList>
            <person name="Magnan C."/>
            <person name="Yu J."/>
            <person name="Chang I."/>
            <person name="Jahn E."/>
            <person name="Kanomata Y."/>
            <person name="Wu J."/>
            <person name="Zeller M."/>
            <person name="Oakes M."/>
            <person name="Baldi P."/>
            <person name="Sandmeyer S."/>
        </authorList>
    </citation>
    <scope>NUCLEOTIDE SEQUENCE [LARGE SCALE GENOMIC DNA]</scope>
    <source>
        <strain evidence="4">CLIB89(W29)</strain>
    </source>
</reference>
<organism evidence="3 4">
    <name type="scientific">Yarrowia lipolytica</name>
    <name type="common">Candida lipolytica</name>
    <dbReference type="NCBI Taxonomy" id="4952"/>
    <lineage>
        <taxon>Eukaryota</taxon>
        <taxon>Fungi</taxon>
        <taxon>Dikarya</taxon>
        <taxon>Ascomycota</taxon>
        <taxon>Saccharomycotina</taxon>
        <taxon>Dipodascomycetes</taxon>
        <taxon>Dipodascales</taxon>
        <taxon>Dipodascales incertae sedis</taxon>
        <taxon>Yarrowia</taxon>
    </lineage>
</organism>
<sequence length="497" mass="54473">MGNVPGKEQQVRNARSVSEDYHREGQVRSKRPSAPREKKREPRVFVDPNEQVDGGYLVPQGVYTGPQDFDILVVKSLMTSRKLAPFFKGLQDYEEEWTDHQLMAAIRGFPIPSAASESPTTESTDTKDASASTSTPHAISTPSHLSPPTAPPQVAISPPRHTLSSNNPFRDPLEHMSHLRIDLDNTTFSQSAPTPSWMRSGEPDQEDGDELINPGILQSPPSREAPKPPPSRQRAKTLTNKEPPLMVKIYRDPIECPICFLYYPNSLNMTRCCAQPICSECFVQMKRAEPHPRHDEPEPDTLLGQLDLISEPTACPYCAMSDFGVVYSPRHGPGAKAAGANSADAAAAKGNGDESAIDDSGDSSDGIDTTNMDDVADKLMHMSGAKRRSSISVTNPNVVTVDRVRPDWSKTLAAARARAARKAATANALHATAFVEGGNGEVAGSSRSSRRTRQNHEQRQAARAQELEQIMLSEAMRLSMLESQEAEEKRSREQESK</sequence>
<evidence type="ECO:0000256" key="1">
    <source>
        <dbReference type="ARBA" id="ARBA00010402"/>
    </source>
</evidence>
<dbReference type="VEuPathDB" id="FungiDB:YALI0_B12782g"/>
<dbReference type="InterPro" id="IPR039301">
    <property type="entry name" value="Sip5/DA2"/>
</dbReference>
<feature type="region of interest" description="Disordered" evidence="2">
    <location>
        <begin position="1"/>
        <end position="52"/>
    </location>
</feature>
<dbReference type="PANTHER" id="PTHR31315">
    <property type="entry name" value="PROTEIN SIP5"/>
    <property type="match status" value="1"/>
</dbReference>
<proteinExistence type="inferred from homology"/>
<evidence type="ECO:0008006" key="5">
    <source>
        <dbReference type="Google" id="ProtNLM"/>
    </source>
</evidence>
<dbReference type="OMA" id="ISEPANC"/>
<evidence type="ECO:0000313" key="3">
    <source>
        <dbReference type="EMBL" id="AOW01616.1"/>
    </source>
</evidence>
<feature type="region of interest" description="Disordered" evidence="2">
    <location>
        <begin position="185"/>
        <end position="240"/>
    </location>
</feature>
<dbReference type="EMBL" id="CP017554">
    <property type="protein sequence ID" value="AOW01616.1"/>
    <property type="molecule type" value="Genomic_DNA"/>
</dbReference>
<accession>A0A1H6PV96</accession>